<organism evidence="3 4">
    <name type="scientific">Zhongshania aliphaticivorans</name>
    <dbReference type="NCBI Taxonomy" id="1470434"/>
    <lineage>
        <taxon>Bacteria</taxon>
        <taxon>Pseudomonadati</taxon>
        <taxon>Pseudomonadota</taxon>
        <taxon>Gammaproteobacteria</taxon>
        <taxon>Cellvibrionales</taxon>
        <taxon>Spongiibacteraceae</taxon>
        <taxon>Zhongshania</taxon>
    </lineage>
</organism>
<dbReference type="Proteomes" id="UP000074119">
    <property type="component" value="Chromosome"/>
</dbReference>
<proteinExistence type="predicted"/>
<evidence type="ECO:0000256" key="1">
    <source>
        <dbReference type="SAM" id="Phobius"/>
    </source>
</evidence>
<evidence type="ECO:0000259" key="2">
    <source>
        <dbReference type="Pfam" id="PF07811"/>
    </source>
</evidence>
<evidence type="ECO:0000313" key="4">
    <source>
        <dbReference type="Proteomes" id="UP000074119"/>
    </source>
</evidence>
<dbReference type="STRING" id="1470434.AZF00_07540"/>
<dbReference type="KEGG" id="zal:AZF00_07540"/>
<feature type="transmembrane region" description="Helical" evidence="1">
    <location>
        <begin position="20"/>
        <end position="46"/>
    </location>
</feature>
<feature type="domain" description="TadE-like" evidence="2">
    <location>
        <begin position="16"/>
        <end position="58"/>
    </location>
</feature>
<evidence type="ECO:0000313" key="3">
    <source>
        <dbReference type="EMBL" id="AMO68164.1"/>
    </source>
</evidence>
<protein>
    <recommendedName>
        <fullName evidence="2">TadE-like domain-containing protein</fullName>
    </recommendedName>
</protein>
<gene>
    <name evidence="3" type="ORF">AZF00_07540</name>
</gene>
<dbReference type="RefSeq" id="WP_008247537.1">
    <property type="nucleotide sequence ID" value="NZ_CP014544.1"/>
</dbReference>
<reference evidence="3 4" key="1">
    <citation type="submission" date="2015-12" db="EMBL/GenBank/DDBJ databases">
        <authorList>
            <person name="Shamseldin A."/>
            <person name="Moawad H."/>
            <person name="Abd El-Rahim W.M."/>
            <person name="Sadowsky M.J."/>
        </authorList>
    </citation>
    <scope>NUCLEOTIDE SEQUENCE [LARGE SCALE GENOMIC DNA]</scope>
    <source>
        <strain evidence="3 4">SM2</strain>
    </source>
</reference>
<sequence length="160" mass="17434">MVRPNFSRAIQQRQKGAVAIEFVFIFPVFFIICYAIIVYGLAFMLVQNFTYASEEVLRAALACEDCSSVEEWETQINNIASVRLKINDTDGLLIYSPDSLSWASDCHDAAAPAAGQPALDGIICELTVSSAPLLDGITMPGFGKLPDLPNLLRGKASLLF</sequence>
<dbReference type="AlphaFoldDB" id="A0A127M4J1"/>
<keyword evidence="1" id="KW-0812">Transmembrane</keyword>
<dbReference type="InterPro" id="IPR012495">
    <property type="entry name" value="TadE-like_dom"/>
</dbReference>
<dbReference type="EMBL" id="CP014544">
    <property type="protein sequence ID" value="AMO68164.1"/>
    <property type="molecule type" value="Genomic_DNA"/>
</dbReference>
<keyword evidence="1" id="KW-1133">Transmembrane helix</keyword>
<dbReference type="Pfam" id="PF07811">
    <property type="entry name" value="TadE"/>
    <property type="match status" value="1"/>
</dbReference>
<accession>A0A127M4J1</accession>
<name>A0A127M4J1_9GAMM</name>
<keyword evidence="1" id="KW-0472">Membrane</keyword>